<comment type="caution">
    <text evidence="1">The sequence shown here is derived from an EMBL/GenBank/DDBJ whole genome shotgun (WGS) entry which is preliminary data.</text>
</comment>
<evidence type="ECO:0000313" key="1">
    <source>
        <dbReference type="EMBL" id="SES31995.1"/>
    </source>
</evidence>
<gene>
    <name evidence="1" type="ORF">SAMN05444126_13310</name>
</gene>
<proteinExistence type="predicted"/>
<dbReference type="RefSeq" id="WP_342738978.1">
    <property type="nucleotide sequence ID" value="NZ_FOGV01000033.1"/>
</dbReference>
<accession>A0A1H9WDR7</accession>
<dbReference type="Proteomes" id="UP000199318">
    <property type="component" value="Unassembled WGS sequence"/>
</dbReference>
<name>A0A1H9WDR7_9BACI</name>
<reference evidence="2" key="1">
    <citation type="submission" date="2016-10" db="EMBL/GenBank/DDBJ databases">
        <authorList>
            <person name="de Groot N.N."/>
        </authorList>
    </citation>
    <scope>NUCLEOTIDE SEQUENCE [LARGE SCALE GENOMIC DNA]</scope>
    <source>
        <strain evidence="2">10nlg</strain>
    </source>
</reference>
<keyword evidence="2" id="KW-1185">Reference proteome</keyword>
<organism evidence="1 2">
    <name type="scientific">Salisediminibacterium halotolerans</name>
    <dbReference type="NCBI Taxonomy" id="517425"/>
    <lineage>
        <taxon>Bacteria</taxon>
        <taxon>Bacillati</taxon>
        <taxon>Bacillota</taxon>
        <taxon>Bacilli</taxon>
        <taxon>Bacillales</taxon>
        <taxon>Bacillaceae</taxon>
        <taxon>Salisediminibacterium</taxon>
    </lineage>
</organism>
<dbReference type="AlphaFoldDB" id="A0A1H9WDR7"/>
<evidence type="ECO:0008006" key="3">
    <source>
        <dbReference type="Google" id="ProtNLM"/>
    </source>
</evidence>
<dbReference type="EMBL" id="FOGV01000033">
    <property type="protein sequence ID" value="SES31995.1"/>
    <property type="molecule type" value="Genomic_DNA"/>
</dbReference>
<dbReference type="NCBIfam" id="NF033562">
    <property type="entry name" value="BH0509_fam"/>
    <property type="match status" value="1"/>
</dbReference>
<sequence length="51" mass="6530">MKMRRQERENMIHYLMEMRKVSQERLMLMTDEDVEHLYTRQYGEEEIYNML</sequence>
<protein>
    <recommendedName>
        <fullName evidence="3">Fur-regulated basic protein A</fullName>
    </recommendedName>
</protein>
<evidence type="ECO:0000313" key="2">
    <source>
        <dbReference type="Proteomes" id="UP000199318"/>
    </source>
</evidence>
<dbReference type="InterPro" id="IPR049615">
    <property type="entry name" value="BH0509-like"/>
</dbReference>